<feature type="transmembrane region" description="Helical" evidence="6">
    <location>
        <begin position="31"/>
        <end position="49"/>
    </location>
</feature>
<evidence type="ECO:0000256" key="1">
    <source>
        <dbReference type="ARBA" id="ARBA00004651"/>
    </source>
</evidence>
<feature type="transmembrane region" description="Helical" evidence="6">
    <location>
        <begin position="359"/>
        <end position="381"/>
    </location>
</feature>
<dbReference type="InterPro" id="IPR052159">
    <property type="entry name" value="Competence_DNA_uptake"/>
</dbReference>
<dbReference type="SUPFAM" id="SSF56281">
    <property type="entry name" value="Metallo-hydrolase/oxidoreductase"/>
    <property type="match status" value="1"/>
</dbReference>
<keyword evidence="4 6" id="KW-1133">Transmembrane helix</keyword>
<name>A0A2V1KAS3_9ACTO</name>
<dbReference type="NCBIfam" id="TIGR00360">
    <property type="entry name" value="ComEC_N-term"/>
    <property type="match status" value="1"/>
</dbReference>
<dbReference type="EMBL" id="QETB01000003">
    <property type="protein sequence ID" value="PWF26465.1"/>
    <property type="molecule type" value="Genomic_DNA"/>
</dbReference>
<dbReference type="Proteomes" id="UP000245283">
    <property type="component" value="Unassembled WGS sequence"/>
</dbReference>
<evidence type="ECO:0000259" key="7">
    <source>
        <dbReference type="SMART" id="SM00849"/>
    </source>
</evidence>
<feature type="transmembrane region" description="Helical" evidence="6">
    <location>
        <begin position="449"/>
        <end position="469"/>
    </location>
</feature>
<feature type="transmembrane region" description="Helical" evidence="6">
    <location>
        <begin position="290"/>
        <end position="307"/>
    </location>
</feature>
<keyword evidence="9" id="KW-1185">Reference proteome</keyword>
<feature type="transmembrane region" description="Helical" evidence="6">
    <location>
        <begin position="83"/>
        <end position="103"/>
    </location>
</feature>
<comment type="subcellular location">
    <subcellularLocation>
        <location evidence="1">Cell membrane</location>
        <topology evidence="1">Multi-pass membrane protein</topology>
    </subcellularLocation>
</comment>
<protein>
    <recommendedName>
        <fullName evidence="7">Metallo-beta-lactamase domain-containing protein</fullName>
    </recommendedName>
</protein>
<evidence type="ECO:0000313" key="9">
    <source>
        <dbReference type="Proteomes" id="UP000245283"/>
    </source>
</evidence>
<dbReference type="Pfam" id="PF00753">
    <property type="entry name" value="Lactamase_B"/>
    <property type="match status" value="1"/>
</dbReference>
<dbReference type="GO" id="GO:0005886">
    <property type="term" value="C:plasma membrane"/>
    <property type="evidence" value="ECO:0007669"/>
    <property type="project" value="UniProtKB-SubCell"/>
</dbReference>
<feature type="transmembrane region" description="Helical" evidence="6">
    <location>
        <begin position="336"/>
        <end position="353"/>
    </location>
</feature>
<evidence type="ECO:0000256" key="2">
    <source>
        <dbReference type="ARBA" id="ARBA00022475"/>
    </source>
</evidence>
<organism evidence="8 9">
    <name type="scientific">Ancrocorticia populi</name>
    <dbReference type="NCBI Taxonomy" id="2175228"/>
    <lineage>
        <taxon>Bacteria</taxon>
        <taxon>Bacillati</taxon>
        <taxon>Actinomycetota</taxon>
        <taxon>Actinomycetes</taxon>
        <taxon>Actinomycetales</taxon>
        <taxon>Actinomycetaceae</taxon>
        <taxon>Ancrocorticia</taxon>
    </lineage>
</organism>
<evidence type="ECO:0000256" key="3">
    <source>
        <dbReference type="ARBA" id="ARBA00022692"/>
    </source>
</evidence>
<gene>
    <name evidence="8" type="ORF">DD236_06290</name>
</gene>
<dbReference type="Pfam" id="PF03772">
    <property type="entry name" value="Competence"/>
    <property type="match status" value="1"/>
</dbReference>
<sequence length="768" mass="79608">MICWTSPASEAASLSNSENSRRSRIVLPRQDFRLVPLACCALVGTWVGIGQIGKGFIWGSGLVVAGAALALLAIVVRVPRLWIVVHGAILVASVGVGICQVAVAHPSALVTVSGQASRLIIDGTVTSRPHPSLTPWGETQCSANVSVARFVGEGQTAQYPHTKVAIVSLPCGVIPGQNVRIEGRPIETEPRQEVAFRMVPHETQVSGTGRASERIVAKIDDGMGQVLDGAPQHAQGLIPGVALGDDSRVSSVLADAMKLTGLTHLIAVSGGHISIVIAITLAIVGRRHSAIAASLCAVALVGLVLLVGPHPSVIRAVGMSVVLLAAMSVGRGTGAVPALCIAIIATSWVFPYIAMGYGFWLSAAATAGIVTVGSPLAEMLAVWMPRGLAEAIAIPLAAQLACVPILMLFSEEGSVWAVAANALVAPVVAPLTIAGLIVALAAPLPLASLALIPATMATWWIDVVARSFAAAPGSGIPLLWSGVVCFAMLAALVAFRGAMLAARVAVALGCWWAWTFVVGRPAGAPEDWAAIQCDVGQGSALIARNEAGATIMMDVGPEGPSAARCLSSAGIRELDLLILSHAHSDHIGGLPEVMSEVDIAEVWLSPNPDPADNTEWVERQLDASGIPYRSVRAGETFQNFLEILWPITPNQREGEANAQSLAAYIDVSGGLLVLSDMTADSQERLAPHIGHVPIVIMAHHGSADQSSQLAANASPDFTFISVGENSYGHPAPAALDLYSDSQVFDTLTCGPIAITAEGNIESRCDETP</sequence>
<feature type="transmembrane region" description="Helical" evidence="6">
    <location>
        <begin position="55"/>
        <end position="76"/>
    </location>
</feature>
<comment type="caution">
    <text evidence="8">The sequence shown here is derived from an EMBL/GenBank/DDBJ whole genome shotgun (WGS) entry which is preliminary data.</text>
</comment>
<dbReference type="InterPro" id="IPR004477">
    <property type="entry name" value="ComEC_N"/>
</dbReference>
<dbReference type="InterPro" id="IPR035681">
    <property type="entry name" value="ComA-like_MBL"/>
</dbReference>
<evidence type="ECO:0000256" key="6">
    <source>
        <dbReference type="SAM" id="Phobius"/>
    </source>
</evidence>
<dbReference type="PANTHER" id="PTHR30619:SF7">
    <property type="entry name" value="BETA-LACTAMASE DOMAIN PROTEIN"/>
    <property type="match status" value="1"/>
</dbReference>
<dbReference type="CDD" id="cd07731">
    <property type="entry name" value="ComA-like_MBL-fold"/>
    <property type="match status" value="1"/>
</dbReference>
<feature type="transmembrane region" description="Helical" evidence="6">
    <location>
        <begin position="415"/>
        <end position="442"/>
    </location>
</feature>
<proteinExistence type="predicted"/>
<evidence type="ECO:0000313" key="8">
    <source>
        <dbReference type="EMBL" id="PWF26465.1"/>
    </source>
</evidence>
<dbReference type="InterPro" id="IPR001279">
    <property type="entry name" value="Metallo-B-lactamas"/>
</dbReference>
<dbReference type="InterPro" id="IPR036866">
    <property type="entry name" value="RibonucZ/Hydroxyglut_hydro"/>
</dbReference>
<reference evidence="9" key="1">
    <citation type="submission" date="2018-05" db="EMBL/GenBank/DDBJ databases">
        <authorList>
            <person name="Li Y."/>
        </authorList>
    </citation>
    <scope>NUCLEOTIDE SEQUENCE [LARGE SCALE GENOMIC DNA]</scope>
    <source>
        <strain evidence="9">sk1b4</strain>
    </source>
</reference>
<dbReference type="SMART" id="SM00849">
    <property type="entry name" value="Lactamase_B"/>
    <property type="match status" value="1"/>
</dbReference>
<keyword evidence="5 6" id="KW-0472">Membrane</keyword>
<dbReference type="PANTHER" id="PTHR30619">
    <property type="entry name" value="DNA INTERNALIZATION/COMPETENCE PROTEIN COMEC/REC2"/>
    <property type="match status" value="1"/>
</dbReference>
<feature type="domain" description="Metallo-beta-lactamase" evidence="7">
    <location>
        <begin position="537"/>
        <end position="724"/>
    </location>
</feature>
<keyword evidence="2" id="KW-1003">Cell membrane</keyword>
<dbReference type="Gene3D" id="3.60.15.10">
    <property type="entry name" value="Ribonuclease Z/Hydroxyacylglutathione hydrolase-like"/>
    <property type="match status" value="1"/>
</dbReference>
<keyword evidence="3 6" id="KW-0812">Transmembrane</keyword>
<accession>A0A2V1KAS3</accession>
<feature type="transmembrane region" description="Helical" evidence="6">
    <location>
        <begin position="475"/>
        <end position="495"/>
    </location>
</feature>
<dbReference type="AlphaFoldDB" id="A0A2V1KAS3"/>
<evidence type="ECO:0000256" key="4">
    <source>
        <dbReference type="ARBA" id="ARBA00022989"/>
    </source>
</evidence>
<feature type="transmembrane region" description="Helical" evidence="6">
    <location>
        <begin position="388"/>
        <end position="409"/>
    </location>
</feature>
<evidence type="ECO:0000256" key="5">
    <source>
        <dbReference type="ARBA" id="ARBA00023136"/>
    </source>
</evidence>
<feature type="transmembrane region" description="Helical" evidence="6">
    <location>
        <begin position="262"/>
        <end position="283"/>
    </location>
</feature>